<evidence type="ECO:0000313" key="2">
    <source>
        <dbReference type="EMBL" id="MBS4190454.1"/>
    </source>
</evidence>
<keyword evidence="1" id="KW-0732">Signal</keyword>
<dbReference type="RefSeq" id="WP_213101902.1">
    <property type="nucleotide sequence ID" value="NZ_JAGYPM010000002.1"/>
</dbReference>
<feature type="chain" id="PRO_5046858552" evidence="1">
    <location>
        <begin position="27"/>
        <end position="214"/>
    </location>
</feature>
<proteinExistence type="predicted"/>
<sequence>MKKQLLKLVLCFMTFTLIFSPLSTNAQENVPQGQCISPAACKLKGDSRKLWTDHVMWTRLYIVGALAGLDDKEKVLARLLQNQEDLGNAIKSYYGEEAGNKLAELLKNHILIAGKVVEAAKSGNKANFEKFNKEWYKNADDLADFLSKANPNWSKADLKNLLETHLVLLTEDVTARLVKDWDASIAALDKGIDHIIKIADTLSKGIVKQFPNKF</sequence>
<evidence type="ECO:0000256" key="1">
    <source>
        <dbReference type="SAM" id="SignalP"/>
    </source>
</evidence>
<comment type="caution">
    <text evidence="2">The sequence shown here is derived from an EMBL/GenBank/DDBJ whole genome shotgun (WGS) entry which is preliminary data.</text>
</comment>
<dbReference type="EMBL" id="JAGYPM010000002">
    <property type="protein sequence ID" value="MBS4190454.1"/>
    <property type="molecule type" value="Genomic_DNA"/>
</dbReference>
<protein>
    <submittedName>
        <fullName evidence="2">Glycosyltransferase</fullName>
    </submittedName>
</protein>
<gene>
    <name evidence="2" type="ORF">KHA94_09655</name>
</gene>
<keyword evidence="3" id="KW-1185">Reference proteome</keyword>
<evidence type="ECO:0000313" key="3">
    <source>
        <dbReference type="Proteomes" id="UP000681027"/>
    </source>
</evidence>
<name>A0ABS5NSP5_9BACI</name>
<reference evidence="2 3" key="1">
    <citation type="submission" date="2021-05" db="EMBL/GenBank/DDBJ databases">
        <title>Novel Bacillus species.</title>
        <authorList>
            <person name="Liu G."/>
        </authorList>
    </citation>
    <scope>NUCLEOTIDE SEQUENCE [LARGE SCALE GENOMIC DNA]</scope>
    <source>
        <strain evidence="2 3">FJAT-49705</strain>
    </source>
</reference>
<organism evidence="2 3">
    <name type="scientific">Cytobacillus citreus</name>
    <dbReference type="NCBI Taxonomy" id="2833586"/>
    <lineage>
        <taxon>Bacteria</taxon>
        <taxon>Bacillati</taxon>
        <taxon>Bacillota</taxon>
        <taxon>Bacilli</taxon>
        <taxon>Bacillales</taxon>
        <taxon>Bacillaceae</taxon>
        <taxon>Cytobacillus</taxon>
    </lineage>
</organism>
<accession>A0ABS5NSP5</accession>
<dbReference type="Proteomes" id="UP000681027">
    <property type="component" value="Unassembled WGS sequence"/>
</dbReference>
<feature type="signal peptide" evidence="1">
    <location>
        <begin position="1"/>
        <end position="26"/>
    </location>
</feature>